<dbReference type="SUPFAM" id="SSF56281">
    <property type="entry name" value="Metallo-hydrolase/oxidoreductase"/>
    <property type="match status" value="1"/>
</dbReference>
<dbReference type="STRING" id="1927124.BST13_27045"/>
<accession>A0A1X0AIE3</accession>
<reference evidence="4 5" key="1">
    <citation type="submission" date="2017-02" db="EMBL/GenBank/DDBJ databases">
        <title>The new phylogeny of genus Mycobacterium.</title>
        <authorList>
            <person name="Tortoli E."/>
            <person name="Trovato A."/>
            <person name="Cirillo D.M."/>
        </authorList>
    </citation>
    <scope>NUCLEOTIDE SEQUENCE [LARGE SCALE GENOMIC DNA]</scope>
    <source>
        <strain evidence="4 5">RW6</strain>
    </source>
</reference>
<dbReference type="PROSITE" id="PS51257">
    <property type="entry name" value="PROKAR_LIPOPROTEIN"/>
    <property type="match status" value="1"/>
</dbReference>
<dbReference type="Gene3D" id="3.60.15.10">
    <property type="entry name" value="Ribonuclease Z/Hydroxyacylglutathione hydrolase-like"/>
    <property type="match status" value="1"/>
</dbReference>
<keyword evidence="1" id="KW-0540">Nuclease</keyword>
<dbReference type="InterPro" id="IPR036866">
    <property type="entry name" value="RibonucZ/Hydroxyglut_hydro"/>
</dbReference>
<evidence type="ECO:0000313" key="4">
    <source>
        <dbReference type="EMBL" id="ORA29824.1"/>
    </source>
</evidence>
<evidence type="ECO:0000256" key="3">
    <source>
        <dbReference type="ARBA" id="ARBA00022801"/>
    </source>
</evidence>
<comment type="caution">
    <text evidence="4">The sequence shown here is derived from an EMBL/GenBank/DDBJ whole genome shotgun (WGS) entry which is preliminary data.</text>
</comment>
<name>A0A1X0AIE3_9MYCO</name>
<dbReference type="GO" id="GO:0042781">
    <property type="term" value="F:3'-tRNA processing endoribonuclease activity"/>
    <property type="evidence" value="ECO:0007669"/>
    <property type="project" value="TreeGrafter"/>
</dbReference>
<proteinExistence type="predicted"/>
<organism evidence="4 5">
    <name type="scientific">Mycobacterium aquaticum</name>
    <dbReference type="NCBI Taxonomy" id="1927124"/>
    <lineage>
        <taxon>Bacteria</taxon>
        <taxon>Bacillati</taxon>
        <taxon>Actinomycetota</taxon>
        <taxon>Actinomycetes</taxon>
        <taxon>Mycobacteriales</taxon>
        <taxon>Mycobacteriaceae</taxon>
        <taxon>Mycobacterium</taxon>
    </lineage>
</organism>
<dbReference type="PANTHER" id="PTHR46018">
    <property type="entry name" value="ZINC PHOSPHODIESTERASE ELAC PROTEIN 1"/>
    <property type="match status" value="1"/>
</dbReference>
<keyword evidence="3" id="KW-0378">Hydrolase</keyword>
<dbReference type="Pfam" id="PF23023">
    <property type="entry name" value="Anti-Pycsar_Apyc1"/>
    <property type="match status" value="1"/>
</dbReference>
<evidence type="ECO:0000256" key="1">
    <source>
        <dbReference type="ARBA" id="ARBA00022722"/>
    </source>
</evidence>
<dbReference type="AlphaFoldDB" id="A0A1X0AIE3"/>
<evidence type="ECO:0000313" key="5">
    <source>
        <dbReference type="Proteomes" id="UP000192448"/>
    </source>
</evidence>
<sequence>MCDCAPKAMNRRTVLKSSALASLLIPITAACGHDDRPDSAGPAPVAEITKADPPKGTRLTLLGTGGGPPADYVRTGISSALTVGGHTYVIDAGRSSVTQYLRAGLEFKSLDSIFITHLHADHIADYYNYFLLGGSVTNDSGDNLAGPVHVYGPGPAGALPPPAKAGAPTVDPDAPTPGITELTQRLTQGYAYSHNIFIRETDIRDVNTLADVHDIAIPPVGANALGTTAPPMQPFPVMEDDRVKVTAILVPHGPVFPSFAFRFDTADGSVVFSGDTGPSDNVVTLARGADILVHEVINLPFYEKTGVPPALLEHFAKAHTPDTQVGAIAARAGVRTLVLSHLVPSNPEWVSDEEYAKVARTGFDGTVIVGTDLMKIDMKHGVAPSLVAT</sequence>
<keyword evidence="2" id="KW-0255">Endonuclease</keyword>
<dbReference type="CDD" id="cd07719">
    <property type="entry name" value="arylsulfatase_AtsA-like_MBL-fold"/>
    <property type="match status" value="1"/>
</dbReference>
<gene>
    <name evidence="4" type="ORF">BST13_27045</name>
</gene>
<evidence type="ECO:0000256" key="2">
    <source>
        <dbReference type="ARBA" id="ARBA00022759"/>
    </source>
</evidence>
<dbReference type="InterPro" id="IPR044094">
    <property type="entry name" value="AtsA-like_MBL-fold"/>
</dbReference>
<dbReference type="EMBL" id="MVHF01000035">
    <property type="protein sequence ID" value="ORA29824.1"/>
    <property type="molecule type" value="Genomic_DNA"/>
</dbReference>
<dbReference type="PANTHER" id="PTHR46018:SF2">
    <property type="entry name" value="ZINC PHOSPHODIESTERASE ELAC PROTEIN 1"/>
    <property type="match status" value="1"/>
</dbReference>
<dbReference type="Proteomes" id="UP000192448">
    <property type="component" value="Unassembled WGS sequence"/>
</dbReference>
<protein>
    <submittedName>
        <fullName evidence="4">Uncharacterized protein</fullName>
    </submittedName>
</protein>
<keyword evidence="5" id="KW-1185">Reference proteome</keyword>